<keyword evidence="7" id="KW-1185">Reference proteome</keyword>
<reference evidence="7" key="1">
    <citation type="submission" date="2024-04" db="EMBL/GenBank/DDBJ databases">
        <title>Salinicola lusitanus LLJ914,a marine bacterium isolated from the Okinawa Trough.</title>
        <authorList>
            <person name="Li J."/>
        </authorList>
    </citation>
    <scope>NUCLEOTIDE SEQUENCE [LARGE SCALE GENOMIC DNA]</scope>
</reference>
<proteinExistence type="predicted"/>
<dbReference type="InterPro" id="IPR013083">
    <property type="entry name" value="Znf_RING/FYVE/PHD"/>
</dbReference>
<dbReference type="PROSITE" id="PS50089">
    <property type="entry name" value="ZF_RING_2"/>
    <property type="match status" value="1"/>
</dbReference>
<dbReference type="SUPFAM" id="SSF57850">
    <property type="entry name" value="RING/U-box"/>
    <property type="match status" value="1"/>
</dbReference>
<evidence type="ECO:0000256" key="4">
    <source>
        <dbReference type="PROSITE-ProRule" id="PRU00175"/>
    </source>
</evidence>
<evidence type="ECO:0000256" key="3">
    <source>
        <dbReference type="ARBA" id="ARBA00022833"/>
    </source>
</evidence>
<dbReference type="Gene3D" id="3.30.40.10">
    <property type="entry name" value="Zinc/RING finger domain, C3HC4 (zinc finger)"/>
    <property type="match status" value="1"/>
</dbReference>
<dbReference type="PANTHER" id="PTHR24103">
    <property type="entry name" value="E3 UBIQUITIN-PROTEIN LIGASE TRIM"/>
    <property type="match status" value="1"/>
</dbReference>
<dbReference type="AlphaFoldDB" id="A0AAW0MD51"/>
<dbReference type="GO" id="GO:0008270">
    <property type="term" value="F:zinc ion binding"/>
    <property type="evidence" value="ECO:0007669"/>
    <property type="project" value="UniProtKB-KW"/>
</dbReference>
<organism evidence="6 7">
    <name type="scientific">Mugilogobius chulae</name>
    <name type="common">yellowstripe goby</name>
    <dbReference type="NCBI Taxonomy" id="88201"/>
    <lineage>
        <taxon>Eukaryota</taxon>
        <taxon>Metazoa</taxon>
        <taxon>Chordata</taxon>
        <taxon>Craniata</taxon>
        <taxon>Vertebrata</taxon>
        <taxon>Euteleostomi</taxon>
        <taxon>Actinopterygii</taxon>
        <taxon>Neopterygii</taxon>
        <taxon>Teleostei</taxon>
        <taxon>Neoteleostei</taxon>
        <taxon>Acanthomorphata</taxon>
        <taxon>Gobiaria</taxon>
        <taxon>Gobiiformes</taxon>
        <taxon>Gobioidei</taxon>
        <taxon>Gobiidae</taxon>
        <taxon>Gobionellinae</taxon>
        <taxon>Mugilogobius</taxon>
    </lineage>
</organism>
<evidence type="ECO:0000256" key="1">
    <source>
        <dbReference type="ARBA" id="ARBA00022723"/>
    </source>
</evidence>
<dbReference type="EMBL" id="JBBPFD010000722">
    <property type="protein sequence ID" value="KAK7877115.1"/>
    <property type="molecule type" value="Genomic_DNA"/>
</dbReference>
<dbReference type="InterPro" id="IPR017907">
    <property type="entry name" value="Znf_RING_CS"/>
</dbReference>
<dbReference type="Proteomes" id="UP001460270">
    <property type="component" value="Unassembled WGS sequence"/>
</dbReference>
<name>A0AAW0MD51_9GOBI</name>
<dbReference type="InterPro" id="IPR050143">
    <property type="entry name" value="TRIM/RBCC"/>
</dbReference>
<dbReference type="InterPro" id="IPR027370">
    <property type="entry name" value="Znf-RING_euk"/>
</dbReference>
<dbReference type="Pfam" id="PF13445">
    <property type="entry name" value="zf-RING_UBOX"/>
    <property type="match status" value="1"/>
</dbReference>
<gene>
    <name evidence="6" type="ORF">WMY93_032195</name>
</gene>
<protein>
    <recommendedName>
        <fullName evidence="5">RING-type domain-containing protein</fullName>
    </recommendedName>
</protein>
<sequence>MASRLEEDLTCSICHDLFKDPVLLSCSHSFCKVCLENWWKNKPIKTCPVCKRRSSKDYPPLNLVLKNLVETFIEQKTRPLQSLCAAFIQRNSGSSVWTISSRSVWSVETPGLTKITGLVPSRGGFRPERAAADVHQTSAGQTKGTGSTFTSNICKYSNVLFVLHRRRAASF</sequence>
<keyword evidence="2 4" id="KW-0863">Zinc-finger</keyword>
<keyword evidence="3" id="KW-0862">Zinc</keyword>
<comment type="caution">
    <text evidence="6">The sequence shown here is derived from an EMBL/GenBank/DDBJ whole genome shotgun (WGS) entry which is preliminary data.</text>
</comment>
<keyword evidence="1" id="KW-0479">Metal-binding</keyword>
<evidence type="ECO:0000256" key="2">
    <source>
        <dbReference type="ARBA" id="ARBA00022771"/>
    </source>
</evidence>
<feature type="domain" description="RING-type" evidence="5">
    <location>
        <begin position="11"/>
        <end position="51"/>
    </location>
</feature>
<dbReference type="InterPro" id="IPR001841">
    <property type="entry name" value="Znf_RING"/>
</dbReference>
<evidence type="ECO:0000313" key="7">
    <source>
        <dbReference type="Proteomes" id="UP001460270"/>
    </source>
</evidence>
<dbReference type="PROSITE" id="PS00518">
    <property type="entry name" value="ZF_RING_1"/>
    <property type="match status" value="1"/>
</dbReference>
<accession>A0AAW0MD51</accession>
<dbReference type="SMART" id="SM00184">
    <property type="entry name" value="RING"/>
    <property type="match status" value="1"/>
</dbReference>
<evidence type="ECO:0000313" key="6">
    <source>
        <dbReference type="EMBL" id="KAK7877115.1"/>
    </source>
</evidence>
<evidence type="ECO:0000259" key="5">
    <source>
        <dbReference type="PROSITE" id="PS50089"/>
    </source>
</evidence>